<dbReference type="OrthoDB" id="6481133at2"/>
<sequence length="72" mass="8202">MCQETGLTSELLSVNRRGIFASYFKLLVRWLTRSPQSLTYVSFRGFTVLPPPCNSNYLAYSMAARKNFTVDS</sequence>
<evidence type="ECO:0000313" key="2">
    <source>
        <dbReference type="Proteomes" id="UP000269665"/>
    </source>
</evidence>
<protein>
    <submittedName>
        <fullName evidence="1">Uncharacterized protein</fullName>
    </submittedName>
</protein>
<gene>
    <name evidence="1" type="ORF">C5E00_05425</name>
</gene>
<accession>A0A8B3F6T5</accession>
<dbReference type="AlphaFoldDB" id="A0A8B3F6T5"/>
<comment type="caution">
    <text evidence="1">The sequence shown here is derived from an EMBL/GenBank/DDBJ whole genome shotgun (WGS) entry which is preliminary data.</text>
</comment>
<dbReference type="Proteomes" id="UP000269665">
    <property type="component" value="Unassembled WGS sequence"/>
</dbReference>
<evidence type="ECO:0000313" key="1">
    <source>
        <dbReference type="EMBL" id="RKO76266.1"/>
    </source>
</evidence>
<reference evidence="1 2" key="1">
    <citation type="journal article" date="2018" name="BMC Genomics">
        <title>High genomic variability in the plant pathogenic bacterium Pectobacterium parmentieri deciphered from de novo assembled complete genomes.</title>
        <authorList>
            <person name="Zoledowska S."/>
            <person name="Motyka-Pomagruk A."/>
            <person name="Sledz W."/>
            <person name="Mengoni A."/>
            <person name="Lojkowska E."/>
        </authorList>
    </citation>
    <scope>NUCLEOTIDE SEQUENCE [LARGE SCALE GENOMIC DNA]</scope>
    <source>
        <strain evidence="1 2">IFB5626</strain>
    </source>
</reference>
<dbReference type="EMBL" id="PSZG01000001">
    <property type="protein sequence ID" value="RKO76266.1"/>
    <property type="molecule type" value="Genomic_DNA"/>
</dbReference>
<organism evidence="1 2">
    <name type="scientific">Pectobacterium parmentieri</name>
    <dbReference type="NCBI Taxonomy" id="1905730"/>
    <lineage>
        <taxon>Bacteria</taxon>
        <taxon>Pseudomonadati</taxon>
        <taxon>Pseudomonadota</taxon>
        <taxon>Gammaproteobacteria</taxon>
        <taxon>Enterobacterales</taxon>
        <taxon>Pectobacteriaceae</taxon>
        <taxon>Pectobacterium</taxon>
    </lineage>
</organism>
<proteinExistence type="predicted"/>
<name>A0A8B3F6T5_PECPM</name>